<dbReference type="PANTHER" id="PTHR32322">
    <property type="entry name" value="INNER MEMBRANE TRANSPORTER"/>
    <property type="match status" value="1"/>
</dbReference>
<feature type="transmembrane region" description="Helical" evidence="7">
    <location>
        <begin position="7"/>
        <end position="25"/>
    </location>
</feature>
<evidence type="ECO:0000256" key="1">
    <source>
        <dbReference type="ARBA" id="ARBA00004651"/>
    </source>
</evidence>
<gene>
    <name evidence="9" type="ORF">DL346_20910</name>
</gene>
<keyword evidence="6 7" id="KW-0472">Membrane</keyword>
<dbReference type="OrthoDB" id="4529062at2"/>
<dbReference type="EMBL" id="QLUW01000004">
    <property type="protein sequence ID" value="RAP74526.1"/>
    <property type="molecule type" value="Genomic_DNA"/>
</dbReference>
<evidence type="ECO:0000313" key="9">
    <source>
        <dbReference type="EMBL" id="RAP74526.1"/>
    </source>
</evidence>
<feature type="domain" description="EamA" evidence="8">
    <location>
        <begin position="8"/>
        <end position="142"/>
    </location>
</feature>
<comment type="similarity">
    <text evidence="2">Belongs to the EamA transporter family.</text>
</comment>
<proteinExistence type="inferred from homology"/>
<dbReference type="Gene3D" id="1.10.3730.20">
    <property type="match status" value="1"/>
</dbReference>
<dbReference type="PANTHER" id="PTHR32322:SF18">
    <property type="entry name" value="S-ADENOSYLMETHIONINE_S-ADENOSYLHOMOCYSTEINE TRANSPORTER"/>
    <property type="match status" value="1"/>
</dbReference>
<evidence type="ECO:0000256" key="4">
    <source>
        <dbReference type="ARBA" id="ARBA00022692"/>
    </source>
</evidence>
<reference evidence="9 10" key="1">
    <citation type="submission" date="2018-06" db="EMBL/GenBank/DDBJ databases">
        <title>Paenibacillus montanisoli sp. nov., isolated from mountain area soil.</title>
        <authorList>
            <person name="Wu M."/>
        </authorList>
    </citation>
    <scope>NUCLEOTIDE SEQUENCE [LARGE SCALE GENOMIC DNA]</scope>
    <source>
        <strain evidence="9 10">RA17</strain>
    </source>
</reference>
<feature type="transmembrane region" description="Helical" evidence="7">
    <location>
        <begin position="97"/>
        <end position="115"/>
    </location>
</feature>
<sequence length="309" mass="33972">MKQERKWIYYLGLVLVAALWGANFGVSRKAMETFDPILFAFLRFSISMPIFFLLLYLKEGSIRIPVKAALQLAAIGLVGVTGLEIAVLYSIKYTTLANASLLNVAPWPIFAALFGPLFMRERMTSRLVVGGAAAMAGVCLIILGGAEGFDLSSENMIGNLLALGVSIIGALYNLACIPLMKTYSALRVSTWYIAFGVLFMFPFTLGTWSKVEWSSLSFGSYASIMYNVLICTIFAFIVWNASMFRIGAARANFFRYVVPASAVAAGYFFFDEQVSGWQLGGTVFMIAGLVWISFEKKESQASFSRKKSA</sequence>
<dbReference type="InterPro" id="IPR037185">
    <property type="entry name" value="EmrE-like"/>
</dbReference>
<keyword evidence="5 7" id="KW-1133">Transmembrane helix</keyword>
<evidence type="ECO:0000256" key="6">
    <source>
        <dbReference type="ARBA" id="ARBA00023136"/>
    </source>
</evidence>
<feature type="transmembrane region" description="Helical" evidence="7">
    <location>
        <begin position="69"/>
        <end position="91"/>
    </location>
</feature>
<organism evidence="9 10">
    <name type="scientific">Paenibacillus montanisoli</name>
    <dbReference type="NCBI Taxonomy" id="2081970"/>
    <lineage>
        <taxon>Bacteria</taxon>
        <taxon>Bacillati</taxon>
        <taxon>Bacillota</taxon>
        <taxon>Bacilli</taxon>
        <taxon>Bacillales</taxon>
        <taxon>Paenibacillaceae</taxon>
        <taxon>Paenibacillus</taxon>
    </lineage>
</organism>
<protein>
    <submittedName>
        <fullName evidence="9">EamA/RhaT family transporter</fullName>
    </submittedName>
</protein>
<dbReference type="GO" id="GO:0005886">
    <property type="term" value="C:plasma membrane"/>
    <property type="evidence" value="ECO:0007669"/>
    <property type="project" value="UniProtKB-SubCell"/>
</dbReference>
<feature type="transmembrane region" description="Helical" evidence="7">
    <location>
        <begin position="127"/>
        <end position="145"/>
    </location>
</feature>
<dbReference type="AlphaFoldDB" id="A0A328U3P5"/>
<evidence type="ECO:0000256" key="7">
    <source>
        <dbReference type="SAM" id="Phobius"/>
    </source>
</evidence>
<feature type="transmembrane region" description="Helical" evidence="7">
    <location>
        <begin position="276"/>
        <end position="294"/>
    </location>
</feature>
<feature type="transmembrane region" description="Helical" evidence="7">
    <location>
        <begin position="157"/>
        <end position="179"/>
    </location>
</feature>
<accession>A0A328U3P5</accession>
<evidence type="ECO:0000313" key="10">
    <source>
        <dbReference type="Proteomes" id="UP000249260"/>
    </source>
</evidence>
<keyword evidence="10" id="KW-1185">Reference proteome</keyword>
<feature type="transmembrane region" description="Helical" evidence="7">
    <location>
        <begin position="221"/>
        <end position="241"/>
    </location>
</feature>
<keyword evidence="4 7" id="KW-0812">Transmembrane</keyword>
<feature type="transmembrane region" description="Helical" evidence="7">
    <location>
        <begin position="37"/>
        <end position="57"/>
    </location>
</feature>
<evidence type="ECO:0000256" key="3">
    <source>
        <dbReference type="ARBA" id="ARBA00022475"/>
    </source>
</evidence>
<comment type="caution">
    <text evidence="9">The sequence shown here is derived from an EMBL/GenBank/DDBJ whole genome shotgun (WGS) entry which is preliminary data.</text>
</comment>
<dbReference type="RefSeq" id="WP_112884315.1">
    <property type="nucleotide sequence ID" value="NZ_QLUW01000004.1"/>
</dbReference>
<evidence type="ECO:0000256" key="2">
    <source>
        <dbReference type="ARBA" id="ARBA00007362"/>
    </source>
</evidence>
<dbReference type="InterPro" id="IPR000620">
    <property type="entry name" value="EamA_dom"/>
</dbReference>
<evidence type="ECO:0000259" key="8">
    <source>
        <dbReference type="Pfam" id="PF00892"/>
    </source>
</evidence>
<name>A0A328U3P5_9BACL</name>
<dbReference type="Pfam" id="PF00892">
    <property type="entry name" value="EamA"/>
    <property type="match status" value="2"/>
</dbReference>
<feature type="transmembrane region" description="Helical" evidence="7">
    <location>
        <begin position="253"/>
        <end position="270"/>
    </location>
</feature>
<dbReference type="InterPro" id="IPR050638">
    <property type="entry name" value="AA-Vitamin_Transporters"/>
</dbReference>
<comment type="subcellular location">
    <subcellularLocation>
        <location evidence="1">Cell membrane</location>
        <topology evidence="1">Multi-pass membrane protein</topology>
    </subcellularLocation>
</comment>
<dbReference type="Proteomes" id="UP000249260">
    <property type="component" value="Unassembled WGS sequence"/>
</dbReference>
<feature type="domain" description="EamA" evidence="8">
    <location>
        <begin position="156"/>
        <end position="293"/>
    </location>
</feature>
<keyword evidence="3" id="KW-1003">Cell membrane</keyword>
<feature type="transmembrane region" description="Helical" evidence="7">
    <location>
        <begin position="191"/>
        <end position="209"/>
    </location>
</feature>
<dbReference type="SUPFAM" id="SSF103481">
    <property type="entry name" value="Multidrug resistance efflux transporter EmrE"/>
    <property type="match status" value="2"/>
</dbReference>
<evidence type="ECO:0000256" key="5">
    <source>
        <dbReference type="ARBA" id="ARBA00022989"/>
    </source>
</evidence>